<dbReference type="InterPro" id="IPR019262">
    <property type="entry name" value="DUF2272"/>
</dbReference>
<dbReference type="Proteomes" id="UP000550609">
    <property type="component" value="Unassembled WGS sequence"/>
</dbReference>
<evidence type="ECO:0000313" key="4">
    <source>
        <dbReference type="Proteomes" id="UP000550609"/>
    </source>
</evidence>
<name>A0A7W3UZM5_9GAMM</name>
<sequence>MMRPLFLLATLLAGTSSTASAQDIVPAQATAELDPCQLPLPQGTAPQAQALVRSACNEHRLWHSPFIDRQGRLARLPVTEAENGMLADDGLRAWQRVAAYWLGSNTLHRTSAHPGSSACVSTSSASPATTVDSALCRSFVLDTPWSAAFISWLMMQAGVYDFPASAAHLDYIAASHQQRGPYRLSDPYQTRIRPGDLLCHLRGRSDDLDYQGLLTALSAGQTGGWQSHCDLVVASNPGGNRTSYTIGGNVLNAVTLRLLALNERGALIPPTAGNPQDCTVQHPQLCSLNPPRWIALLQLRGPDPAPLAATTDTP</sequence>
<dbReference type="InterPro" id="IPR014545">
    <property type="entry name" value="UCP028415"/>
</dbReference>
<accession>A0A7W3UZM5</accession>
<feature type="domain" description="DUF2272" evidence="2">
    <location>
        <begin position="89"/>
        <end position="297"/>
    </location>
</feature>
<dbReference type="Pfam" id="PF10030">
    <property type="entry name" value="DUF2272"/>
    <property type="match status" value="1"/>
</dbReference>
<dbReference type="PIRSF" id="PIRSF028415">
    <property type="entry name" value="UCP028415"/>
    <property type="match status" value="1"/>
</dbReference>
<feature type="signal peptide" evidence="1">
    <location>
        <begin position="1"/>
        <end position="21"/>
    </location>
</feature>
<proteinExistence type="predicted"/>
<dbReference type="AlphaFoldDB" id="A0A7W3UZM5"/>
<dbReference type="RefSeq" id="WP_182621653.1">
    <property type="nucleotide sequence ID" value="NZ_JACIUV010000002.1"/>
</dbReference>
<reference evidence="3 4" key="1">
    <citation type="submission" date="2020-08" db="EMBL/GenBank/DDBJ databases">
        <title>Stenotrophomonas sp. W1S232.</title>
        <authorList>
            <person name="Deng Y."/>
        </authorList>
    </citation>
    <scope>NUCLEOTIDE SEQUENCE [LARGE SCALE GENOMIC DNA]</scope>
    <source>
        <strain evidence="3 4">W1S232</strain>
    </source>
</reference>
<keyword evidence="1" id="KW-0732">Signal</keyword>
<evidence type="ECO:0000259" key="2">
    <source>
        <dbReference type="Pfam" id="PF10030"/>
    </source>
</evidence>
<evidence type="ECO:0000313" key="3">
    <source>
        <dbReference type="EMBL" id="MBB1116332.1"/>
    </source>
</evidence>
<dbReference type="EMBL" id="JACIUV010000002">
    <property type="protein sequence ID" value="MBB1116332.1"/>
    <property type="molecule type" value="Genomic_DNA"/>
</dbReference>
<organism evidence="3 4">
    <name type="scientific">Stenotrophomonas koreensis</name>
    <dbReference type="NCBI Taxonomy" id="266128"/>
    <lineage>
        <taxon>Bacteria</taxon>
        <taxon>Pseudomonadati</taxon>
        <taxon>Pseudomonadota</taxon>
        <taxon>Gammaproteobacteria</taxon>
        <taxon>Lysobacterales</taxon>
        <taxon>Lysobacteraceae</taxon>
        <taxon>Stenotrophomonas</taxon>
    </lineage>
</organism>
<protein>
    <submittedName>
        <fullName evidence="3">DUF2272 domain-containing protein</fullName>
    </submittedName>
</protein>
<evidence type="ECO:0000256" key="1">
    <source>
        <dbReference type="SAM" id="SignalP"/>
    </source>
</evidence>
<comment type="caution">
    <text evidence="3">The sequence shown here is derived from an EMBL/GenBank/DDBJ whole genome shotgun (WGS) entry which is preliminary data.</text>
</comment>
<gene>
    <name evidence="3" type="ORF">H4O09_04525</name>
</gene>
<feature type="chain" id="PRO_5031061364" evidence="1">
    <location>
        <begin position="22"/>
        <end position="314"/>
    </location>
</feature>